<dbReference type="AlphaFoldDB" id="A0A917ZQV6"/>
<dbReference type="RefSeq" id="WP_188862756.1">
    <property type="nucleotide sequence ID" value="NZ_BMLT01000016.1"/>
</dbReference>
<gene>
    <name evidence="3" type="ORF">GCM10011348_43630</name>
</gene>
<dbReference type="EMBL" id="BMLT01000016">
    <property type="protein sequence ID" value="GGO88345.1"/>
    <property type="molecule type" value="Genomic_DNA"/>
</dbReference>
<organism evidence="3 4">
    <name type="scientific">Marinobacterium nitratireducens</name>
    <dbReference type="NCBI Taxonomy" id="518897"/>
    <lineage>
        <taxon>Bacteria</taxon>
        <taxon>Pseudomonadati</taxon>
        <taxon>Pseudomonadota</taxon>
        <taxon>Gammaproteobacteria</taxon>
        <taxon>Oceanospirillales</taxon>
        <taxon>Oceanospirillaceae</taxon>
        <taxon>Marinobacterium</taxon>
    </lineage>
</organism>
<keyword evidence="4" id="KW-1185">Reference proteome</keyword>
<accession>A0A917ZQV6</accession>
<reference evidence="3 4" key="1">
    <citation type="journal article" date="2014" name="Int. J. Syst. Evol. Microbiol.">
        <title>Complete genome sequence of Corynebacterium casei LMG S-19264T (=DSM 44701T), isolated from a smear-ripened cheese.</title>
        <authorList>
            <consortium name="US DOE Joint Genome Institute (JGI-PGF)"/>
            <person name="Walter F."/>
            <person name="Albersmeier A."/>
            <person name="Kalinowski J."/>
            <person name="Ruckert C."/>
        </authorList>
    </citation>
    <scope>NUCLEOTIDE SEQUENCE [LARGE SCALE GENOMIC DNA]</scope>
    <source>
        <strain evidence="3 4">CGMCC 1.7286</strain>
    </source>
</reference>
<proteinExistence type="predicted"/>
<feature type="signal peptide" evidence="2">
    <location>
        <begin position="1"/>
        <end position="20"/>
    </location>
</feature>
<protein>
    <recommendedName>
        <fullName evidence="5">CG2 omega domain protein</fullName>
    </recommendedName>
</protein>
<sequence length="86" mass="9589">MTKKWLLLAATLLPLSFAQAEITISTDKIELSKDCMKLEGDNIEVKSDDCSSGKFDKDDKENRSVHGDDNPGQGHDKDHGKKDKKK</sequence>
<evidence type="ECO:0000256" key="1">
    <source>
        <dbReference type="SAM" id="MobiDB-lite"/>
    </source>
</evidence>
<evidence type="ECO:0000313" key="3">
    <source>
        <dbReference type="EMBL" id="GGO88345.1"/>
    </source>
</evidence>
<feature type="chain" id="PRO_5038013213" description="CG2 omega domain protein" evidence="2">
    <location>
        <begin position="21"/>
        <end position="86"/>
    </location>
</feature>
<evidence type="ECO:0008006" key="5">
    <source>
        <dbReference type="Google" id="ProtNLM"/>
    </source>
</evidence>
<keyword evidence="2" id="KW-0732">Signal</keyword>
<dbReference type="Proteomes" id="UP000599578">
    <property type="component" value="Unassembled WGS sequence"/>
</dbReference>
<evidence type="ECO:0000256" key="2">
    <source>
        <dbReference type="SAM" id="SignalP"/>
    </source>
</evidence>
<comment type="caution">
    <text evidence="3">The sequence shown here is derived from an EMBL/GenBank/DDBJ whole genome shotgun (WGS) entry which is preliminary data.</text>
</comment>
<name>A0A917ZQV6_9GAMM</name>
<evidence type="ECO:0000313" key="4">
    <source>
        <dbReference type="Proteomes" id="UP000599578"/>
    </source>
</evidence>
<feature type="region of interest" description="Disordered" evidence="1">
    <location>
        <begin position="45"/>
        <end position="86"/>
    </location>
</feature>